<dbReference type="Pfam" id="PF07883">
    <property type="entry name" value="Cupin_2"/>
    <property type="match status" value="1"/>
</dbReference>
<dbReference type="InterPro" id="IPR011051">
    <property type="entry name" value="RmlC_Cupin_sf"/>
</dbReference>
<dbReference type="SUPFAM" id="SSF51182">
    <property type="entry name" value="RmlC-like cupins"/>
    <property type="match status" value="1"/>
</dbReference>
<organism evidence="2 3">
    <name type="scientific">Rhodanobacter thiooxydans</name>
    <dbReference type="NCBI Taxonomy" id="416169"/>
    <lineage>
        <taxon>Bacteria</taxon>
        <taxon>Pseudomonadati</taxon>
        <taxon>Pseudomonadota</taxon>
        <taxon>Gammaproteobacteria</taxon>
        <taxon>Lysobacterales</taxon>
        <taxon>Rhodanobacteraceae</taxon>
        <taxon>Rhodanobacter</taxon>
    </lineage>
</organism>
<evidence type="ECO:0000313" key="2">
    <source>
        <dbReference type="EMBL" id="KZC23723.1"/>
    </source>
</evidence>
<dbReference type="InterPro" id="IPR013096">
    <property type="entry name" value="Cupin_2"/>
</dbReference>
<dbReference type="AlphaFoldDB" id="A0A154QHQ8"/>
<dbReference type="EMBL" id="LVJS01000041">
    <property type="protein sequence ID" value="KZC23723.1"/>
    <property type="molecule type" value="Genomic_DNA"/>
</dbReference>
<sequence>MSKETTAPETRGVTVQLLASMDLGAEIEGMAGRQLRMRKVTIAPGGVFGPVHDHQDRPGLVYILQGTITDHRDGIATDYGPGAGWPEDRHTLHWLENRGTLPAVEISIDVVREQADLAGRADDAGRAR</sequence>
<feature type="domain" description="Cupin type-2" evidence="1">
    <location>
        <begin position="40"/>
        <end position="107"/>
    </location>
</feature>
<reference evidence="2 3" key="1">
    <citation type="journal article" date="2016" name="MBio">
        <title>Lateral Gene Transfer in a Heavy Metal-Contaminated-Groundwater Microbial Community.</title>
        <authorList>
            <person name="Hemme C.L."/>
            <person name="Green S.J."/>
            <person name="Rishishwar L."/>
            <person name="Prakash O."/>
            <person name="Pettenato A."/>
            <person name="Chakraborty R."/>
            <person name="Deutschbauer A.M."/>
            <person name="Van Nostrand J.D."/>
            <person name="Wu L."/>
            <person name="He Z."/>
            <person name="Jordan I.K."/>
            <person name="Hazen T.C."/>
            <person name="Arkin A.P."/>
            <person name="Kostka J.E."/>
            <person name="Zhou J."/>
        </authorList>
    </citation>
    <scope>NUCLEOTIDE SEQUENCE [LARGE SCALE GENOMIC DNA]</scope>
    <source>
        <strain evidence="2 3">FW104-T7</strain>
    </source>
</reference>
<protein>
    <submittedName>
        <fullName evidence="2">Cupin</fullName>
    </submittedName>
</protein>
<dbReference type="RefSeq" id="WP_039954459.1">
    <property type="nucleotide sequence ID" value="NZ_LVJS01000041.1"/>
</dbReference>
<dbReference type="eggNOG" id="COG0662">
    <property type="taxonomic scope" value="Bacteria"/>
</dbReference>
<comment type="caution">
    <text evidence="2">The sequence shown here is derived from an EMBL/GenBank/DDBJ whole genome shotgun (WGS) entry which is preliminary data.</text>
</comment>
<dbReference type="STRING" id="416169.RHOFW104T7_12615"/>
<name>A0A154QHQ8_9GAMM</name>
<proteinExistence type="predicted"/>
<gene>
    <name evidence="2" type="ORF">RHOFW104T7_12615</name>
</gene>
<accession>A0A154QHQ8</accession>
<evidence type="ECO:0000313" key="3">
    <source>
        <dbReference type="Proteomes" id="UP000076131"/>
    </source>
</evidence>
<dbReference type="Proteomes" id="UP000076131">
    <property type="component" value="Unassembled WGS sequence"/>
</dbReference>
<evidence type="ECO:0000259" key="1">
    <source>
        <dbReference type="Pfam" id="PF07883"/>
    </source>
</evidence>
<dbReference type="Gene3D" id="2.60.120.10">
    <property type="entry name" value="Jelly Rolls"/>
    <property type="match status" value="1"/>
</dbReference>
<keyword evidence="3" id="KW-1185">Reference proteome</keyword>
<dbReference type="InterPro" id="IPR014710">
    <property type="entry name" value="RmlC-like_jellyroll"/>
</dbReference>